<feature type="transmembrane region" description="Helical" evidence="1">
    <location>
        <begin position="218"/>
        <end position="239"/>
    </location>
</feature>
<dbReference type="RefSeq" id="WP_221572533.1">
    <property type="nucleotide sequence ID" value="NZ_JAIGNK010000001.1"/>
</dbReference>
<accession>A0ABS7IUU7</accession>
<dbReference type="PANTHER" id="PTHR30590">
    <property type="entry name" value="INNER MEMBRANE PROTEIN"/>
    <property type="match status" value="1"/>
</dbReference>
<comment type="caution">
    <text evidence="3">The sequence shown here is derived from an EMBL/GenBank/DDBJ whole genome shotgun (WGS) entry which is preliminary data.</text>
</comment>
<sequence>MSKTSDTATGIAPITSTERFGELDILRGFALLAVFVVHFVGASFYDLPLEESLSESWNADVLQRGAVFLSDWWFENKGNTLFATLFGMGFWVMMERLEARGSDFQRIYLRRLTALFLIGLVHLFLLFPMDVLHEYALLGFALFFMRKLSAPAMLVLGLVLAFVGQPLGDFLAGELVTGERAESRWQEVFAGGSYAEWVAWWPGWHLYLEIERGGLLGWALYILGRFLLGAWIIRMGFVARARELLPLMRRICLVALPLGLVLELVSLLQWMELLPKTDWSDTALHEIGGPILALGYATGLILLYHSNWRGWVAQLAPVGRTALSAYVGHGVAWTFLFFPMGLGMQGRLTPAASMLVALGLFAAFTLAAKFWLARYRYGPLEYLWRWATYGSRPKFRLQPAAA</sequence>
<feature type="transmembrane region" description="Helical" evidence="1">
    <location>
        <begin position="283"/>
        <end position="304"/>
    </location>
</feature>
<evidence type="ECO:0000313" key="4">
    <source>
        <dbReference type="Proteomes" id="UP000783253"/>
    </source>
</evidence>
<evidence type="ECO:0000256" key="1">
    <source>
        <dbReference type="SAM" id="Phobius"/>
    </source>
</evidence>
<protein>
    <submittedName>
        <fullName evidence="3">DUF418 domain-containing protein</fullName>
    </submittedName>
</protein>
<gene>
    <name evidence="3" type="ORF">K3152_02995</name>
</gene>
<feature type="transmembrane region" description="Helical" evidence="1">
    <location>
        <begin position="251"/>
        <end position="271"/>
    </location>
</feature>
<evidence type="ECO:0000313" key="3">
    <source>
        <dbReference type="EMBL" id="MBX7457204.1"/>
    </source>
</evidence>
<feature type="domain" description="DUF418" evidence="2">
    <location>
        <begin position="233"/>
        <end position="390"/>
    </location>
</feature>
<feature type="transmembrane region" description="Helical" evidence="1">
    <location>
        <begin position="325"/>
        <end position="345"/>
    </location>
</feature>
<dbReference type="InterPro" id="IPR052529">
    <property type="entry name" value="Bact_Transport_Assoc"/>
</dbReference>
<proteinExistence type="predicted"/>
<dbReference type="Proteomes" id="UP000783253">
    <property type="component" value="Unassembled WGS sequence"/>
</dbReference>
<dbReference type="Pfam" id="PF04235">
    <property type="entry name" value="DUF418"/>
    <property type="match status" value="1"/>
</dbReference>
<reference evidence="3 4" key="1">
    <citation type="submission" date="2021-08" db="EMBL/GenBank/DDBJ databases">
        <title>Comparative Genomics Analysis of the Genus Qipengyuania Reveals Extensive Genetic Diversity and Metabolic Versatility, Including the Description of Fifteen Novel Species.</title>
        <authorList>
            <person name="Liu Y."/>
        </authorList>
    </citation>
    <scope>NUCLEOTIDE SEQUENCE [LARGE SCALE GENOMIC DNA]</scope>
    <source>
        <strain evidence="3 4">1NDH17</strain>
    </source>
</reference>
<dbReference type="InterPro" id="IPR007349">
    <property type="entry name" value="DUF418"/>
</dbReference>
<keyword evidence="1" id="KW-0812">Transmembrane</keyword>
<dbReference type="EMBL" id="JAIGNK010000001">
    <property type="protein sequence ID" value="MBX7457204.1"/>
    <property type="molecule type" value="Genomic_DNA"/>
</dbReference>
<feature type="transmembrane region" description="Helical" evidence="1">
    <location>
        <begin position="25"/>
        <end position="45"/>
    </location>
</feature>
<organism evidence="3 4">
    <name type="scientific">Qipengyuania polymorpha</name>
    <dbReference type="NCBI Taxonomy" id="2867234"/>
    <lineage>
        <taxon>Bacteria</taxon>
        <taxon>Pseudomonadati</taxon>
        <taxon>Pseudomonadota</taxon>
        <taxon>Alphaproteobacteria</taxon>
        <taxon>Sphingomonadales</taxon>
        <taxon>Erythrobacteraceae</taxon>
        <taxon>Qipengyuania</taxon>
    </lineage>
</organism>
<keyword evidence="4" id="KW-1185">Reference proteome</keyword>
<evidence type="ECO:0000259" key="2">
    <source>
        <dbReference type="Pfam" id="PF04235"/>
    </source>
</evidence>
<keyword evidence="1" id="KW-1133">Transmembrane helix</keyword>
<keyword evidence="1" id="KW-0472">Membrane</keyword>
<name>A0ABS7IUU7_9SPHN</name>
<feature type="transmembrane region" description="Helical" evidence="1">
    <location>
        <begin position="351"/>
        <end position="372"/>
    </location>
</feature>
<dbReference type="PANTHER" id="PTHR30590:SF2">
    <property type="entry name" value="INNER MEMBRANE PROTEIN"/>
    <property type="match status" value="1"/>
</dbReference>
<feature type="transmembrane region" description="Helical" evidence="1">
    <location>
        <begin position="80"/>
        <end position="97"/>
    </location>
</feature>
<feature type="transmembrane region" description="Helical" evidence="1">
    <location>
        <begin position="109"/>
        <end position="128"/>
    </location>
</feature>